<organism evidence="2 3">
    <name type="scientific">Polychaeton citri CBS 116435</name>
    <dbReference type="NCBI Taxonomy" id="1314669"/>
    <lineage>
        <taxon>Eukaryota</taxon>
        <taxon>Fungi</taxon>
        <taxon>Dikarya</taxon>
        <taxon>Ascomycota</taxon>
        <taxon>Pezizomycotina</taxon>
        <taxon>Dothideomycetes</taxon>
        <taxon>Dothideomycetidae</taxon>
        <taxon>Capnodiales</taxon>
        <taxon>Capnodiaceae</taxon>
        <taxon>Polychaeton</taxon>
    </lineage>
</organism>
<dbReference type="InterPro" id="IPR011009">
    <property type="entry name" value="Kinase-like_dom_sf"/>
</dbReference>
<dbReference type="InterPro" id="IPR002575">
    <property type="entry name" value="Aminoglycoside_PTrfase"/>
</dbReference>
<sequence>MALAWQACWDLPLPLPRQIGELIATEIGGKISLTVGPDRHYSLGGPFTHVRLWLKTRIRHALASLERAYGIDDWRDEYLASIRTFVDTRLDQMPETIDECPVVALHVDMGLHNALVSTQDHTKINAIIDWGFSASAPFLAAYNCIDQLFRMGAENGFGTEYPHADELREAFWDAIPRWKVHWESQSAKDFMEWFQFAVQKTSLKQRKWSSGPRTDVWLTVY</sequence>
<evidence type="ECO:0000313" key="2">
    <source>
        <dbReference type="EMBL" id="KAF2715977.1"/>
    </source>
</evidence>
<dbReference type="AlphaFoldDB" id="A0A9P4UHP4"/>
<feature type="domain" description="Aminoglycoside phosphotransferase" evidence="1">
    <location>
        <begin position="66"/>
        <end position="139"/>
    </location>
</feature>
<dbReference type="EMBL" id="MU003912">
    <property type="protein sequence ID" value="KAF2715977.1"/>
    <property type="molecule type" value="Genomic_DNA"/>
</dbReference>
<dbReference type="SUPFAM" id="SSF56112">
    <property type="entry name" value="Protein kinase-like (PK-like)"/>
    <property type="match status" value="1"/>
</dbReference>
<evidence type="ECO:0000259" key="1">
    <source>
        <dbReference type="Pfam" id="PF01636"/>
    </source>
</evidence>
<dbReference type="OrthoDB" id="3910944at2759"/>
<protein>
    <recommendedName>
        <fullName evidence="1">Aminoglycoside phosphotransferase domain-containing protein</fullName>
    </recommendedName>
</protein>
<keyword evidence="3" id="KW-1185">Reference proteome</keyword>
<dbReference type="Gene3D" id="3.90.1200.10">
    <property type="match status" value="1"/>
</dbReference>
<dbReference type="Pfam" id="PF01636">
    <property type="entry name" value="APH"/>
    <property type="match status" value="1"/>
</dbReference>
<dbReference type="Proteomes" id="UP000799441">
    <property type="component" value="Unassembled WGS sequence"/>
</dbReference>
<evidence type="ECO:0000313" key="3">
    <source>
        <dbReference type="Proteomes" id="UP000799441"/>
    </source>
</evidence>
<accession>A0A9P4UHP4</accession>
<reference evidence="2" key="1">
    <citation type="journal article" date="2020" name="Stud. Mycol.">
        <title>101 Dothideomycetes genomes: a test case for predicting lifestyles and emergence of pathogens.</title>
        <authorList>
            <person name="Haridas S."/>
            <person name="Albert R."/>
            <person name="Binder M."/>
            <person name="Bloem J."/>
            <person name="Labutti K."/>
            <person name="Salamov A."/>
            <person name="Andreopoulos B."/>
            <person name="Baker S."/>
            <person name="Barry K."/>
            <person name="Bills G."/>
            <person name="Bluhm B."/>
            <person name="Cannon C."/>
            <person name="Castanera R."/>
            <person name="Culley D."/>
            <person name="Daum C."/>
            <person name="Ezra D."/>
            <person name="Gonzalez J."/>
            <person name="Henrissat B."/>
            <person name="Kuo A."/>
            <person name="Liang C."/>
            <person name="Lipzen A."/>
            <person name="Lutzoni F."/>
            <person name="Magnuson J."/>
            <person name="Mondo S."/>
            <person name="Nolan M."/>
            <person name="Ohm R."/>
            <person name="Pangilinan J."/>
            <person name="Park H.-J."/>
            <person name="Ramirez L."/>
            <person name="Alfaro M."/>
            <person name="Sun H."/>
            <person name="Tritt A."/>
            <person name="Yoshinaga Y."/>
            <person name="Zwiers L.-H."/>
            <person name="Turgeon B."/>
            <person name="Goodwin S."/>
            <person name="Spatafora J."/>
            <person name="Crous P."/>
            <person name="Grigoriev I."/>
        </authorList>
    </citation>
    <scope>NUCLEOTIDE SEQUENCE</scope>
    <source>
        <strain evidence="2">CBS 116435</strain>
    </source>
</reference>
<gene>
    <name evidence="2" type="ORF">K431DRAFT_289808</name>
</gene>
<proteinExistence type="predicted"/>
<comment type="caution">
    <text evidence="2">The sequence shown here is derived from an EMBL/GenBank/DDBJ whole genome shotgun (WGS) entry which is preliminary data.</text>
</comment>
<name>A0A9P4UHP4_9PEZI</name>